<protein>
    <submittedName>
        <fullName evidence="2">Hypothetical_protein</fullName>
    </submittedName>
</protein>
<gene>
    <name evidence="1" type="ORF">HINF_LOCUS2285</name>
    <name evidence="2" type="ORF">HINF_LOCUS72510</name>
</gene>
<evidence type="ECO:0000313" key="2">
    <source>
        <dbReference type="EMBL" id="CAL6104023.1"/>
    </source>
</evidence>
<dbReference type="Proteomes" id="UP001642409">
    <property type="component" value="Unassembled WGS sequence"/>
</dbReference>
<name>A0AA86N867_9EUKA</name>
<proteinExistence type="predicted"/>
<accession>A0AA86N867</accession>
<keyword evidence="3" id="KW-1185">Reference proteome</keyword>
<dbReference type="EMBL" id="CATOUU010000055">
    <property type="protein sequence ID" value="CAI9914640.1"/>
    <property type="molecule type" value="Genomic_DNA"/>
</dbReference>
<evidence type="ECO:0000313" key="3">
    <source>
        <dbReference type="Proteomes" id="UP001642409"/>
    </source>
</evidence>
<dbReference type="AlphaFoldDB" id="A0AA86N867"/>
<sequence length="151" mass="17500">MSSYTKFIESTNQKQQPLGYQAMRCFNLVSESLHKESLQLCALDTPIQNIEIIASQMLIRGVQSIWSKEEFVQKFSQYIVNDISQQYIESNMDRKMKPEEQFVLSSLTKLLSDGIFKQRIDVKQVLVSGIEGACQNYLERALSLLYQRFSK</sequence>
<reference evidence="1" key="1">
    <citation type="submission" date="2023-06" db="EMBL/GenBank/DDBJ databases">
        <authorList>
            <person name="Kurt Z."/>
        </authorList>
    </citation>
    <scope>NUCLEOTIDE SEQUENCE</scope>
</reference>
<organism evidence="1">
    <name type="scientific">Hexamita inflata</name>
    <dbReference type="NCBI Taxonomy" id="28002"/>
    <lineage>
        <taxon>Eukaryota</taxon>
        <taxon>Metamonada</taxon>
        <taxon>Diplomonadida</taxon>
        <taxon>Hexamitidae</taxon>
        <taxon>Hexamitinae</taxon>
        <taxon>Hexamita</taxon>
    </lineage>
</organism>
<reference evidence="2 3" key="2">
    <citation type="submission" date="2024-07" db="EMBL/GenBank/DDBJ databases">
        <authorList>
            <person name="Akdeniz Z."/>
        </authorList>
    </citation>
    <scope>NUCLEOTIDE SEQUENCE [LARGE SCALE GENOMIC DNA]</scope>
</reference>
<comment type="caution">
    <text evidence="1">The sequence shown here is derived from an EMBL/GenBank/DDBJ whole genome shotgun (WGS) entry which is preliminary data.</text>
</comment>
<evidence type="ECO:0000313" key="1">
    <source>
        <dbReference type="EMBL" id="CAI9914640.1"/>
    </source>
</evidence>
<dbReference type="EMBL" id="CAXDID020000576">
    <property type="protein sequence ID" value="CAL6104023.1"/>
    <property type="molecule type" value="Genomic_DNA"/>
</dbReference>